<keyword evidence="10" id="KW-0573">Peptidoglycan synthesis</keyword>
<dbReference type="GO" id="GO:0008360">
    <property type="term" value="P:regulation of cell shape"/>
    <property type="evidence" value="ECO:0007669"/>
    <property type="project" value="UniProtKB-KW"/>
</dbReference>
<dbReference type="InterPro" id="IPR036138">
    <property type="entry name" value="PBP_dimer_sf"/>
</dbReference>
<dbReference type="GO" id="GO:0016740">
    <property type="term" value="F:transferase activity"/>
    <property type="evidence" value="ECO:0007669"/>
    <property type="project" value="UniProtKB-KW"/>
</dbReference>
<dbReference type="EMBL" id="CP042582">
    <property type="protein sequence ID" value="QEX21302.1"/>
    <property type="molecule type" value="Genomic_DNA"/>
</dbReference>
<dbReference type="GO" id="GO:0071972">
    <property type="term" value="F:peptidoglycan L,D-transpeptidase activity"/>
    <property type="evidence" value="ECO:0007669"/>
    <property type="project" value="TreeGrafter"/>
</dbReference>
<dbReference type="GO" id="GO:0006508">
    <property type="term" value="P:proteolysis"/>
    <property type="evidence" value="ECO:0007669"/>
    <property type="project" value="UniProtKB-KW"/>
</dbReference>
<evidence type="ECO:0000313" key="18">
    <source>
        <dbReference type="Proteomes" id="UP000325797"/>
    </source>
</evidence>
<keyword evidence="4" id="KW-0997">Cell inner membrane</keyword>
<evidence type="ECO:0000256" key="13">
    <source>
        <dbReference type="ARBA" id="ARBA00023316"/>
    </source>
</evidence>
<dbReference type="Gene3D" id="3.30.1390.30">
    <property type="entry name" value="Penicillin-binding protein 2a, domain 3"/>
    <property type="match status" value="1"/>
</dbReference>
<keyword evidence="8" id="KW-0378">Hydrolase</keyword>
<proteinExistence type="predicted"/>
<dbReference type="GO" id="GO:0009002">
    <property type="term" value="F:serine-type D-Ala-D-Ala carboxypeptidase activity"/>
    <property type="evidence" value="ECO:0007669"/>
    <property type="project" value="InterPro"/>
</dbReference>
<evidence type="ECO:0000256" key="4">
    <source>
        <dbReference type="ARBA" id="ARBA00022519"/>
    </source>
</evidence>
<evidence type="ECO:0000256" key="7">
    <source>
        <dbReference type="ARBA" id="ARBA00022692"/>
    </source>
</evidence>
<dbReference type="InterPro" id="IPR005311">
    <property type="entry name" value="PBP_dimer"/>
</dbReference>
<dbReference type="Proteomes" id="UP000325797">
    <property type="component" value="Chromosome"/>
</dbReference>
<dbReference type="InterPro" id="IPR012338">
    <property type="entry name" value="Beta-lactam/transpept-like"/>
</dbReference>
<evidence type="ECO:0000256" key="11">
    <source>
        <dbReference type="ARBA" id="ARBA00022989"/>
    </source>
</evidence>
<evidence type="ECO:0000256" key="14">
    <source>
        <dbReference type="SAM" id="MobiDB-lite"/>
    </source>
</evidence>
<evidence type="ECO:0000256" key="9">
    <source>
        <dbReference type="ARBA" id="ARBA00022960"/>
    </source>
</evidence>
<keyword evidence="17" id="KW-0808">Transferase</keyword>
<dbReference type="InterPro" id="IPR017790">
    <property type="entry name" value="Penicillin-binding_protein_2"/>
</dbReference>
<keyword evidence="3" id="KW-1003">Cell membrane</keyword>
<dbReference type="GO" id="GO:0005886">
    <property type="term" value="C:plasma membrane"/>
    <property type="evidence" value="ECO:0007669"/>
    <property type="project" value="UniProtKB-SubCell"/>
</dbReference>
<keyword evidence="13" id="KW-0961">Cell wall biogenesis/degradation</keyword>
<evidence type="ECO:0000259" key="15">
    <source>
        <dbReference type="Pfam" id="PF00905"/>
    </source>
</evidence>
<feature type="region of interest" description="Disordered" evidence="14">
    <location>
        <begin position="613"/>
        <end position="636"/>
    </location>
</feature>
<keyword evidence="9" id="KW-0133">Cell shape</keyword>
<dbReference type="SUPFAM" id="SSF56601">
    <property type="entry name" value="beta-lactamase/transpeptidase-like"/>
    <property type="match status" value="1"/>
</dbReference>
<dbReference type="RefSeq" id="WP_225309146.1">
    <property type="nucleotide sequence ID" value="NZ_CP042582.1"/>
</dbReference>
<dbReference type="KEGG" id="hadh:FRZ61_12270"/>
<dbReference type="GO" id="GO:0071555">
    <property type="term" value="P:cell wall organization"/>
    <property type="evidence" value="ECO:0007669"/>
    <property type="project" value="UniProtKB-KW"/>
</dbReference>
<evidence type="ECO:0000256" key="12">
    <source>
        <dbReference type="ARBA" id="ARBA00023136"/>
    </source>
</evidence>
<organism evidence="17 18">
    <name type="scientific">Hypericibacter adhaerens</name>
    <dbReference type="NCBI Taxonomy" id="2602016"/>
    <lineage>
        <taxon>Bacteria</taxon>
        <taxon>Pseudomonadati</taxon>
        <taxon>Pseudomonadota</taxon>
        <taxon>Alphaproteobacteria</taxon>
        <taxon>Rhodospirillales</taxon>
        <taxon>Dongiaceae</taxon>
        <taxon>Hypericibacter</taxon>
    </lineage>
</organism>
<evidence type="ECO:0000256" key="8">
    <source>
        <dbReference type="ARBA" id="ARBA00022801"/>
    </source>
</evidence>
<dbReference type="Gene3D" id="3.40.710.10">
    <property type="entry name" value="DD-peptidase/beta-lactamase superfamily"/>
    <property type="match status" value="1"/>
</dbReference>
<dbReference type="PANTHER" id="PTHR30627:SF2">
    <property type="entry name" value="PEPTIDOGLYCAN D,D-TRANSPEPTIDASE MRDA"/>
    <property type="match status" value="1"/>
</dbReference>
<dbReference type="NCBIfam" id="TIGR03423">
    <property type="entry name" value="pbp2_mrdA"/>
    <property type="match status" value="1"/>
</dbReference>
<sequence>MTMQSGQQLYRTFTRRAAMLGGVQLVALGSLAARMYYLQVVESDKYKLLAEENRISLRLLAPRRGRILDRFGNPLATNDQNYRIVLTPEQTEDLQGTLQALQSIVTISESERARIMKEVGRSRAFVPVTVKENLDWPVVARVEVNTPDLPGVSIEVEQSRLYPYAGMASHVLGYVGSVAEAELTGDPLLELPGFRIGKSGVEKQYDTDLRGSAGNSQVEVNAVGRVIRELSRDEGVPGKDLVTTLDMGLQTFAQQCLSSQLSGAAVCLDIMTGEVLAMASTPSYDPIAFDRGLTSAEWQALTTDPLRPLSNKALNGTYAPGSTFKTVVAMAAMEQGIGPDHTVFCNGVTVLGSARFHCWKKQGHGNLDMIGGIRHSCDCYFYDLARRIGIDPIAKMAHRFGLGQLTGIDLPAEKPGLIPDSAWKKATMGDIWHPGESLVAGIGQGFILTTPLQLAVLTARLASGGYAIQPRLHREAVFAPDTGTALREGGGGTIQRPPFPSLGVSPEHLAVVLEGMNQVSNAPNGTAYRSRITIPGMELAGKTGTAQVRRITMSERNSGVRKNEDLPWPQRDHALFIGFAPVHAPRYAIAVVSEHGGGGSVVSGPIARDILIEAQTRDPARKRPDDQVAQNNEKPA</sequence>
<evidence type="ECO:0000259" key="16">
    <source>
        <dbReference type="Pfam" id="PF03717"/>
    </source>
</evidence>
<evidence type="ECO:0000313" key="17">
    <source>
        <dbReference type="EMBL" id="QEX21302.1"/>
    </source>
</evidence>
<dbReference type="GO" id="GO:0008658">
    <property type="term" value="F:penicillin binding"/>
    <property type="evidence" value="ECO:0007669"/>
    <property type="project" value="InterPro"/>
</dbReference>
<evidence type="ECO:0000256" key="2">
    <source>
        <dbReference type="ARBA" id="ARBA00004236"/>
    </source>
</evidence>
<dbReference type="AlphaFoldDB" id="A0A5J6MUH2"/>
<keyword evidence="7" id="KW-0812">Transmembrane</keyword>
<name>A0A5J6MUH2_9PROT</name>
<feature type="compositionally biased region" description="Basic and acidic residues" evidence="14">
    <location>
        <begin position="615"/>
        <end position="626"/>
    </location>
</feature>
<keyword evidence="18" id="KW-1185">Reference proteome</keyword>
<evidence type="ECO:0000256" key="10">
    <source>
        <dbReference type="ARBA" id="ARBA00022984"/>
    </source>
</evidence>
<evidence type="ECO:0000256" key="5">
    <source>
        <dbReference type="ARBA" id="ARBA00022645"/>
    </source>
</evidence>
<dbReference type="SUPFAM" id="SSF56519">
    <property type="entry name" value="Penicillin binding protein dimerisation domain"/>
    <property type="match status" value="1"/>
</dbReference>
<keyword evidence="6" id="KW-0645">Protease</keyword>
<evidence type="ECO:0000256" key="6">
    <source>
        <dbReference type="ARBA" id="ARBA00022670"/>
    </source>
</evidence>
<feature type="domain" description="Penicillin-binding protein transpeptidase" evidence="15">
    <location>
        <begin position="263"/>
        <end position="611"/>
    </location>
</feature>
<dbReference type="Gene3D" id="3.90.1310.10">
    <property type="entry name" value="Penicillin-binding protein 2a (Domain 2)"/>
    <property type="match status" value="1"/>
</dbReference>
<keyword evidence="11" id="KW-1133">Transmembrane helix</keyword>
<evidence type="ECO:0000256" key="3">
    <source>
        <dbReference type="ARBA" id="ARBA00022475"/>
    </source>
</evidence>
<dbReference type="Pfam" id="PF03717">
    <property type="entry name" value="PBP_dimer"/>
    <property type="match status" value="1"/>
</dbReference>
<reference evidence="17 18" key="1">
    <citation type="submission" date="2019-08" db="EMBL/GenBank/DDBJ databases">
        <title>Hyperibacter terrae gen. nov., sp. nov. and Hyperibacter viscosus sp. nov., two new members in the family Rhodospirillaceae isolated from the rhizosphere of Hypericum perforatum.</title>
        <authorList>
            <person name="Noviana Z."/>
        </authorList>
    </citation>
    <scope>NUCLEOTIDE SEQUENCE [LARGE SCALE GENOMIC DNA]</scope>
    <source>
        <strain evidence="17 18">R5959</strain>
    </source>
</reference>
<dbReference type="PANTHER" id="PTHR30627">
    <property type="entry name" value="PEPTIDOGLYCAN D,D-TRANSPEPTIDASE"/>
    <property type="match status" value="1"/>
</dbReference>
<dbReference type="InterPro" id="IPR001460">
    <property type="entry name" value="PCN-bd_Tpept"/>
</dbReference>
<evidence type="ECO:0000256" key="1">
    <source>
        <dbReference type="ARBA" id="ARBA00004167"/>
    </source>
</evidence>
<dbReference type="Pfam" id="PF00905">
    <property type="entry name" value="Transpeptidase"/>
    <property type="match status" value="1"/>
</dbReference>
<dbReference type="GO" id="GO:0009252">
    <property type="term" value="P:peptidoglycan biosynthetic process"/>
    <property type="evidence" value="ECO:0007669"/>
    <property type="project" value="UniProtKB-KW"/>
</dbReference>
<dbReference type="InterPro" id="IPR050515">
    <property type="entry name" value="Beta-lactam/transpept"/>
</dbReference>
<protein>
    <submittedName>
        <fullName evidence="17">Peptidoglycan glycosyltransferase</fullName>
    </submittedName>
</protein>
<feature type="domain" description="Penicillin-binding protein dimerisation" evidence="16">
    <location>
        <begin position="61"/>
        <end position="230"/>
    </location>
</feature>
<gene>
    <name evidence="17" type="ORF">FRZ61_12270</name>
</gene>
<comment type="subcellular location">
    <subcellularLocation>
        <location evidence="2">Cell membrane</location>
    </subcellularLocation>
    <subcellularLocation>
        <location evidence="1">Membrane</location>
        <topology evidence="1">Single-pass membrane protein</topology>
    </subcellularLocation>
</comment>
<accession>A0A5J6MUH2</accession>
<keyword evidence="12" id="KW-0472">Membrane</keyword>
<keyword evidence="5" id="KW-0121">Carboxypeptidase</keyword>